<evidence type="ECO:0000259" key="8">
    <source>
        <dbReference type="PROSITE" id="PS51465"/>
    </source>
</evidence>
<evidence type="ECO:0000256" key="5">
    <source>
        <dbReference type="PROSITE-ProRule" id="PRU00500"/>
    </source>
</evidence>
<feature type="domain" description="Kazal-like" evidence="8">
    <location>
        <begin position="1"/>
        <end position="49"/>
    </location>
</feature>
<evidence type="ECO:0000256" key="1">
    <source>
        <dbReference type="ARBA" id="ARBA00004613"/>
    </source>
</evidence>
<dbReference type="PROSITE" id="PS51162">
    <property type="entry name" value="THYROGLOBULIN_1_2"/>
    <property type="match status" value="1"/>
</dbReference>
<dbReference type="CDD" id="cd00104">
    <property type="entry name" value="KAZAL_FS"/>
    <property type="match status" value="1"/>
</dbReference>
<dbReference type="EMBL" id="JAIZAY010000020">
    <property type="protein sequence ID" value="KAJ8022452.1"/>
    <property type="molecule type" value="Genomic_DNA"/>
</dbReference>
<organism evidence="9 10">
    <name type="scientific">Holothuria leucospilota</name>
    <name type="common">Black long sea cucumber</name>
    <name type="synonym">Mertensiothuria leucospilota</name>
    <dbReference type="NCBI Taxonomy" id="206669"/>
    <lineage>
        <taxon>Eukaryota</taxon>
        <taxon>Metazoa</taxon>
        <taxon>Echinodermata</taxon>
        <taxon>Eleutherozoa</taxon>
        <taxon>Echinozoa</taxon>
        <taxon>Holothuroidea</taxon>
        <taxon>Aspidochirotacea</taxon>
        <taxon>Aspidochirotida</taxon>
        <taxon>Holothuriidae</taxon>
        <taxon>Holothuria</taxon>
    </lineage>
</organism>
<comment type="subcellular location">
    <subcellularLocation>
        <location evidence="1">Secreted</location>
    </subcellularLocation>
</comment>
<name>A0A9Q0YLR5_HOLLE</name>
<dbReference type="GO" id="GO:0005615">
    <property type="term" value="C:extracellular space"/>
    <property type="evidence" value="ECO:0007669"/>
    <property type="project" value="TreeGrafter"/>
</dbReference>
<protein>
    <submittedName>
        <fullName evidence="9">Testican-3</fullName>
    </submittedName>
</protein>
<feature type="region of interest" description="Disordered" evidence="6">
    <location>
        <begin position="116"/>
        <end position="148"/>
    </location>
</feature>
<dbReference type="InterPro" id="IPR002350">
    <property type="entry name" value="Kazal_dom"/>
</dbReference>
<gene>
    <name evidence="9" type="ORF">HOLleu_37351</name>
</gene>
<dbReference type="Pfam" id="PF00086">
    <property type="entry name" value="Thyroglobulin_1"/>
    <property type="match status" value="1"/>
</dbReference>
<keyword evidence="10" id="KW-1185">Reference proteome</keyword>
<dbReference type="Gene3D" id="4.10.800.10">
    <property type="entry name" value="Thyroglobulin type-1"/>
    <property type="match status" value="1"/>
</dbReference>
<evidence type="ECO:0000256" key="6">
    <source>
        <dbReference type="SAM" id="MobiDB-lite"/>
    </source>
</evidence>
<dbReference type="SUPFAM" id="SSF57610">
    <property type="entry name" value="Thyroglobulin type-1 domain"/>
    <property type="match status" value="1"/>
</dbReference>
<evidence type="ECO:0000313" key="10">
    <source>
        <dbReference type="Proteomes" id="UP001152320"/>
    </source>
</evidence>
<dbReference type="InterPro" id="IPR000716">
    <property type="entry name" value="Thyroglobulin_1"/>
</dbReference>
<dbReference type="CDD" id="cd00191">
    <property type="entry name" value="TY"/>
    <property type="match status" value="1"/>
</dbReference>
<evidence type="ECO:0000256" key="3">
    <source>
        <dbReference type="ARBA" id="ARBA00022737"/>
    </source>
</evidence>
<dbReference type="PANTHER" id="PTHR12352">
    <property type="entry name" value="SECRETED MODULAR CALCIUM-BINDING PROTEIN"/>
    <property type="match status" value="1"/>
</dbReference>
<feature type="compositionally biased region" description="Polar residues" evidence="6">
    <location>
        <begin position="118"/>
        <end position="134"/>
    </location>
</feature>
<dbReference type="OrthoDB" id="126772at2759"/>
<dbReference type="Proteomes" id="UP001152320">
    <property type="component" value="Chromosome 20"/>
</dbReference>
<dbReference type="AlphaFoldDB" id="A0A9Q0YLR5"/>
<comment type="caution">
    <text evidence="9">The sequence shown here is derived from an EMBL/GenBank/DDBJ whole genome shotgun (WGS) entry which is preliminary data.</text>
</comment>
<dbReference type="InterPro" id="IPR051950">
    <property type="entry name" value="Dev_reg/Prot_inhib"/>
</dbReference>
<evidence type="ECO:0000256" key="2">
    <source>
        <dbReference type="ARBA" id="ARBA00022525"/>
    </source>
</evidence>
<accession>A0A9Q0YLR5</accession>
<dbReference type="SMART" id="SM00211">
    <property type="entry name" value="TY"/>
    <property type="match status" value="1"/>
</dbReference>
<dbReference type="Gene3D" id="3.30.60.30">
    <property type="match status" value="1"/>
</dbReference>
<keyword evidence="4 5" id="KW-1015">Disulfide bond</keyword>
<feature type="domain" description="Thyroglobulin type-1" evidence="7">
    <location>
        <begin position="44"/>
        <end position="130"/>
    </location>
</feature>
<comment type="caution">
    <text evidence="5">Lacks conserved residue(s) required for the propagation of feature annotation.</text>
</comment>
<evidence type="ECO:0000256" key="4">
    <source>
        <dbReference type="ARBA" id="ARBA00023157"/>
    </source>
</evidence>
<feature type="disulfide bond" evidence="5">
    <location>
        <begin position="100"/>
        <end position="107"/>
    </location>
</feature>
<dbReference type="PROSITE" id="PS51465">
    <property type="entry name" value="KAZAL_2"/>
    <property type="match status" value="1"/>
</dbReference>
<dbReference type="SMART" id="SM00280">
    <property type="entry name" value="KAZAL"/>
    <property type="match status" value="1"/>
</dbReference>
<sequence length="148" mass="16364">MCKIPCPKMLSPVCGNDGLTYSNECILNFTACSRNQLWIKMAYDGPCREEEVPAEESYSCPKGAGPGPCSPALKLFKEQGLIGSKRPQCDDDGFFLPRQCHPSTGMCWCSDCFGQEVSEPSRSGPSDETCQQLRSQEKNKPKQQKSKL</sequence>
<proteinExistence type="predicted"/>
<dbReference type="InterPro" id="IPR036058">
    <property type="entry name" value="Kazal_dom_sf"/>
</dbReference>
<dbReference type="Pfam" id="PF07648">
    <property type="entry name" value="Kazal_2"/>
    <property type="match status" value="1"/>
</dbReference>
<evidence type="ECO:0000313" key="9">
    <source>
        <dbReference type="EMBL" id="KAJ8022452.1"/>
    </source>
</evidence>
<dbReference type="SUPFAM" id="SSF100895">
    <property type="entry name" value="Kazal-type serine protease inhibitors"/>
    <property type="match status" value="1"/>
</dbReference>
<evidence type="ECO:0000259" key="7">
    <source>
        <dbReference type="PROSITE" id="PS51162"/>
    </source>
</evidence>
<reference evidence="9" key="1">
    <citation type="submission" date="2021-10" db="EMBL/GenBank/DDBJ databases">
        <title>Tropical sea cucumber genome reveals ecological adaptation and Cuvierian tubules defense mechanism.</title>
        <authorList>
            <person name="Chen T."/>
        </authorList>
    </citation>
    <scope>NUCLEOTIDE SEQUENCE</scope>
    <source>
        <strain evidence="9">Nanhai2018</strain>
        <tissue evidence="9">Muscle</tissue>
    </source>
</reference>
<dbReference type="InterPro" id="IPR036857">
    <property type="entry name" value="Thyroglobulin_1_sf"/>
</dbReference>
<keyword evidence="2" id="KW-0964">Secreted</keyword>
<keyword evidence="3" id="KW-0677">Repeat</keyword>
<dbReference type="PANTHER" id="PTHR12352:SF3">
    <property type="entry name" value="NIDOGEN-2"/>
    <property type="match status" value="1"/>
</dbReference>